<dbReference type="GO" id="GO:0009626">
    <property type="term" value="P:plant-type hypersensitive response"/>
    <property type="evidence" value="ECO:0007669"/>
    <property type="project" value="UniProtKB-ARBA"/>
</dbReference>
<sequence length="1475" mass="166703">MDAWSLDMVARLPVLLFLKLYIYQRSPWVVSGGGLFPNLRFFCTNVVSTFLRGAMPMLTKLQFWLPASKEGCDDPADGGCRGSVKFEWLKKDRGHDEEDISATNQLDIKDDVLPVGRKARNSPMEFILGEMRPLLFKLRKLLKEEYGLEKKVRKGIESLQNELEMMYTVLDKVDSVPWDQLDEQVRVWASMLRELSYNMEDAIDAFMVRVEKGPEPAAENNLNNKVTKFIKRIVRLFTKSKDLHQISHAIEEAQELAKQYGELQQRYMFDFSSVRDDGATLDPRVLALYKDARELVGIEHPKDKIIEKLFNGDEESKLQLRKISIVGFPGLGKTTLAKAVYENIKSQFDCDAFVSVSQTPDITRVFKKMLYGLDKQKFANINEATRDEVQLIDELRNFLQDKRYLIIVDDIWQKSIWERIKCALVDSNCGSRVITTTRIHNVAKEVGDVYPMEKLSDENSKRLFDKRVLGTECRSVSSNQSEEVTKKILKKCDGVPLSIITIASVLVHKDDWSEVYDSVGFGPEDGNEVVHNTKKILSFSYYDLPSYLQRCLLYLSIYPEDDSIEKDCLIWKWIAEGFVYEKQGKQLFEVGETYFNELINRSMVQPIEDQNNLGTVEGCRINDTMLYLIRDLSMEVDFVKILDRACEEHDYCLQSSTIHRIAVHHGMKQDQNNNIALRMARLRSLNAIGCPISMLPPVESFQALRVLAIEYCDVSTRGCQLKYLGKLYRLRYLGLRYTPVVELPREIGDLVHLQTLDVRDTGLEALPAIVGKLSKLMRLCTGEDTRLPFGVGNMTSLQELSLFTLTADCCPNFSVELRKLTNLRVLCILEVGNINSSSLKTLVESFCSLRRIQQLELYFSSHLGITSLEGWEPPLQLRIFSISGVSIARLPAWGNCKHISNLCFTVLELEIWDLEILAKMPELRYLAIYIMGRFSWTIAGGGLFPSLREFVTDITVTFLEGAMPMLTRIYLKLQVSTGDAAKNVGLGNLLQLNTVNFDLRCMGTTTREVEEAEVAARRMVDGHPNCPRIHINKVEEELMNEDGDDGDDEEISDPDEDERDDDEEEEISDTDEEPDSGTSKGQKRLRTSSPQTLSTQVQHLRNEDEDDEMMSANEVDGNDHDENISATDQEDQEQLEPERRRMDSIPNGNIGARSIGDLKHLQALDVLYTYLKELPATVSKLMCESRNEIAGGGWEYEVTAGATTGLGTHRCVQNPRHGCRQFKLTELRMLEISSLCDLHKIQSQVINSSSASKMTRWESKVKWEPPRQLRQFSVFPIWLPRLPAWVNSMRAPHLSSLELRVLAMEVEDLDMIARQRISWVVVVVGGGLFPSLRNYETNIALAFLPGAMRCSTGLYSGCGSLKMVPPVTLAWGTSLCSVTSRGRWQKQIKVALRQVERPHPNSPAIRVLDTSPATFSAAASPSASCGGGLGSEELELGLQPSSVRQRRPLASNDGLGPGLQRAASGSGAMACWDIK</sequence>
<keyword evidence="3" id="KW-0677">Repeat</keyword>
<reference evidence="12" key="1">
    <citation type="submission" date="2015-04" db="UniProtKB">
        <authorList>
            <consortium name="EnsemblPlants"/>
        </authorList>
    </citation>
    <scope>IDENTIFICATION</scope>
</reference>
<dbReference type="InterPro" id="IPR042197">
    <property type="entry name" value="Apaf_helical"/>
</dbReference>
<evidence type="ECO:0000259" key="10">
    <source>
        <dbReference type="Pfam" id="PF23559"/>
    </source>
</evidence>
<dbReference type="InterPro" id="IPR038005">
    <property type="entry name" value="RX-like_CC"/>
</dbReference>
<dbReference type="Pfam" id="PF18052">
    <property type="entry name" value="Rx_N"/>
    <property type="match status" value="1"/>
</dbReference>
<evidence type="ECO:0008006" key="14">
    <source>
        <dbReference type="Google" id="ProtNLM"/>
    </source>
</evidence>
<dbReference type="FunFam" id="3.40.50.300:FF:001091">
    <property type="entry name" value="Probable disease resistance protein At1g61300"/>
    <property type="match status" value="1"/>
</dbReference>
<dbReference type="Gramene" id="OGLUM11G17930.1">
    <property type="protein sequence ID" value="OGLUM11G17930.1"/>
    <property type="gene ID" value="OGLUM11G17930"/>
</dbReference>
<keyword evidence="13" id="KW-1185">Reference proteome</keyword>
<evidence type="ECO:0000256" key="5">
    <source>
        <dbReference type="ARBA" id="ARBA00022821"/>
    </source>
</evidence>
<dbReference type="SUPFAM" id="SSF52058">
    <property type="entry name" value="L domain-like"/>
    <property type="match status" value="1"/>
</dbReference>
<evidence type="ECO:0000259" key="9">
    <source>
        <dbReference type="Pfam" id="PF18052"/>
    </source>
</evidence>
<dbReference type="InterPro" id="IPR044974">
    <property type="entry name" value="Disease_R_plants"/>
</dbReference>
<keyword evidence="4" id="KW-0547">Nucleotide-binding</keyword>
<reference evidence="12" key="2">
    <citation type="submission" date="2018-05" db="EMBL/GenBank/DDBJ databases">
        <title>OgluRS3 (Oryza glumaepatula Reference Sequence Version 3).</title>
        <authorList>
            <person name="Zhang J."/>
            <person name="Kudrna D."/>
            <person name="Lee S."/>
            <person name="Talag J."/>
            <person name="Welchert J."/>
            <person name="Wing R.A."/>
        </authorList>
    </citation>
    <scope>NUCLEOTIDE SEQUENCE [LARGE SCALE GENOMIC DNA]</scope>
</reference>
<evidence type="ECO:0000313" key="12">
    <source>
        <dbReference type="EnsemblPlants" id="OGLUM11G17930.1"/>
    </source>
</evidence>
<protein>
    <recommendedName>
        <fullName evidence="14">AAA+ ATPase domain-containing protein</fullName>
    </recommendedName>
</protein>
<dbReference type="Gene3D" id="3.80.10.10">
    <property type="entry name" value="Ribonuclease Inhibitor"/>
    <property type="match status" value="1"/>
</dbReference>
<dbReference type="InterPro" id="IPR058922">
    <property type="entry name" value="WHD_DRP"/>
</dbReference>
<dbReference type="PANTHER" id="PTHR23155:SF1228">
    <property type="entry name" value="NB-ARC DOMAIN CONTAINING PROTEIN, EXPRESSED"/>
    <property type="match status" value="1"/>
</dbReference>
<dbReference type="PRINTS" id="PR00364">
    <property type="entry name" value="DISEASERSIST"/>
</dbReference>
<feature type="domain" description="Disease resistance R13L4/SHOC-2-like LRR" evidence="11">
    <location>
        <begin position="682"/>
        <end position="1029"/>
    </location>
</feature>
<dbReference type="InterPro" id="IPR032675">
    <property type="entry name" value="LRR_dom_sf"/>
</dbReference>
<evidence type="ECO:0000256" key="3">
    <source>
        <dbReference type="ARBA" id="ARBA00022737"/>
    </source>
</evidence>
<feature type="compositionally biased region" description="Polar residues" evidence="7">
    <location>
        <begin position="1087"/>
        <end position="1099"/>
    </location>
</feature>
<accession>A0A0E0BKR8</accession>
<proteinExistence type="inferred from homology"/>
<dbReference type="FunFam" id="1.10.10.10:FF:000322">
    <property type="entry name" value="Probable disease resistance protein At1g63360"/>
    <property type="match status" value="1"/>
</dbReference>
<dbReference type="GO" id="GO:0042742">
    <property type="term" value="P:defense response to bacterium"/>
    <property type="evidence" value="ECO:0007669"/>
    <property type="project" value="UniProtKB-ARBA"/>
</dbReference>
<dbReference type="Gene3D" id="3.40.50.300">
    <property type="entry name" value="P-loop containing nucleotide triphosphate hydrolases"/>
    <property type="match status" value="1"/>
</dbReference>
<evidence type="ECO:0000256" key="1">
    <source>
        <dbReference type="ARBA" id="ARBA00008894"/>
    </source>
</evidence>
<evidence type="ECO:0000259" key="11">
    <source>
        <dbReference type="Pfam" id="PF23598"/>
    </source>
</evidence>
<dbReference type="InterPro" id="IPR036388">
    <property type="entry name" value="WH-like_DNA-bd_sf"/>
</dbReference>
<evidence type="ECO:0000256" key="4">
    <source>
        <dbReference type="ARBA" id="ARBA00022741"/>
    </source>
</evidence>
<dbReference type="Gene3D" id="1.10.8.430">
    <property type="entry name" value="Helical domain of apoptotic protease-activating factors"/>
    <property type="match status" value="1"/>
</dbReference>
<feature type="region of interest" description="Disordered" evidence="7">
    <location>
        <begin position="1040"/>
        <end position="1148"/>
    </location>
</feature>
<organism evidence="12">
    <name type="scientific">Oryza glumipatula</name>
    <dbReference type="NCBI Taxonomy" id="40148"/>
    <lineage>
        <taxon>Eukaryota</taxon>
        <taxon>Viridiplantae</taxon>
        <taxon>Streptophyta</taxon>
        <taxon>Embryophyta</taxon>
        <taxon>Tracheophyta</taxon>
        <taxon>Spermatophyta</taxon>
        <taxon>Magnoliopsida</taxon>
        <taxon>Liliopsida</taxon>
        <taxon>Poales</taxon>
        <taxon>Poaceae</taxon>
        <taxon>BOP clade</taxon>
        <taxon>Oryzoideae</taxon>
        <taxon>Oryzeae</taxon>
        <taxon>Oryzinae</taxon>
        <taxon>Oryza</taxon>
    </lineage>
</organism>
<dbReference type="GO" id="GO:0043531">
    <property type="term" value="F:ADP binding"/>
    <property type="evidence" value="ECO:0007669"/>
    <property type="project" value="InterPro"/>
</dbReference>
<evidence type="ECO:0000256" key="6">
    <source>
        <dbReference type="ARBA" id="ARBA00023054"/>
    </source>
</evidence>
<dbReference type="SUPFAM" id="SSF52540">
    <property type="entry name" value="P-loop containing nucleoside triphosphate hydrolases"/>
    <property type="match status" value="1"/>
</dbReference>
<dbReference type="HOGENOM" id="CLU_249996_0_0_1"/>
<evidence type="ECO:0000259" key="8">
    <source>
        <dbReference type="Pfam" id="PF00931"/>
    </source>
</evidence>
<dbReference type="GO" id="GO:0002758">
    <property type="term" value="P:innate immune response-activating signaling pathway"/>
    <property type="evidence" value="ECO:0007669"/>
    <property type="project" value="UniProtKB-ARBA"/>
</dbReference>
<feature type="domain" description="NB-ARC" evidence="8">
    <location>
        <begin position="299"/>
        <end position="469"/>
    </location>
</feature>
<dbReference type="Gene3D" id="1.10.10.10">
    <property type="entry name" value="Winged helix-like DNA-binding domain superfamily/Winged helix DNA-binding domain"/>
    <property type="match status" value="1"/>
</dbReference>
<name>A0A0E0BKR8_9ORYZ</name>
<feature type="domain" description="Disease resistance R13L4/SHOC-2-like LRR" evidence="11">
    <location>
        <begin position="1232"/>
        <end position="1356"/>
    </location>
</feature>
<dbReference type="InterPro" id="IPR041118">
    <property type="entry name" value="Rx_N"/>
</dbReference>
<keyword evidence="2" id="KW-0433">Leucine-rich repeat</keyword>
<feature type="domain" description="Disease resistance N-terminal" evidence="9">
    <location>
        <begin position="132"/>
        <end position="214"/>
    </location>
</feature>
<dbReference type="Pfam" id="PF23598">
    <property type="entry name" value="LRR_14"/>
    <property type="match status" value="2"/>
</dbReference>
<dbReference type="Gene3D" id="1.20.5.4130">
    <property type="match status" value="1"/>
</dbReference>
<dbReference type="PANTHER" id="PTHR23155">
    <property type="entry name" value="DISEASE RESISTANCE PROTEIN RP"/>
    <property type="match status" value="1"/>
</dbReference>
<dbReference type="InterPro" id="IPR055414">
    <property type="entry name" value="LRR_R13L4/SHOC2-like"/>
</dbReference>
<dbReference type="InterPro" id="IPR002182">
    <property type="entry name" value="NB-ARC"/>
</dbReference>
<dbReference type="Pfam" id="PF00931">
    <property type="entry name" value="NB-ARC"/>
    <property type="match status" value="1"/>
</dbReference>
<evidence type="ECO:0000256" key="2">
    <source>
        <dbReference type="ARBA" id="ARBA00022614"/>
    </source>
</evidence>
<dbReference type="CDD" id="cd14798">
    <property type="entry name" value="RX-CC_like"/>
    <property type="match status" value="1"/>
</dbReference>
<feature type="compositionally biased region" description="Acidic residues" evidence="7">
    <location>
        <begin position="1040"/>
        <end position="1075"/>
    </location>
</feature>
<dbReference type="Pfam" id="PF23559">
    <property type="entry name" value="WHD_DRP"/>
    <property type="match status" value="1"/>
</dbReference>
<keyword evidence="5" id="KW-0611">Plant defense</keyword>
<dbReference type="eggNOG" id="KOG4658">
    <property type="taxonomic scope" value="Eukaryota"/>
</dbReference>
<keyword evidence="6" id="KW-0175">Coiled coil</keyword>
<dbReference type="Proteomes" id="UP000026961">
    <property type="component" value="Chromosome 11"/>
</dbReference>
<feature type="domain" description="Disease resistance protein winged helix" evidence="10">
    <location>
        <begin position="557"/>
        <end position="628"/>
    </location>
</feature>
<evidence type="ECO:0000256" key="7">
    <source>
        <dbReference type="SAM" id="MobiDB-lite"/>
    </source>
</evidence>
<comment type="similarity">
    <text evidence="1">Belongs to the disease resistance NB-LRR family.</text>
</comment>
<dbReference type="InterPro" id="IPR027417">
    <property type="entry name" value="P-loop_NTPase"/>
</dbReference>
<evidence type="ECO:0000313" key="13">
    <source>
        <dbReference type="Proteomes" id="UP000026961"/>
    </source>
</evidence>
<dbReference type="EnsemblPlants" id="OGLUM11G17930.1">
    <property type="protein sequence ID" value="OGLUM11G17930.1"/>
    <property type="gene ID" value="OGLUM11G17930"/>
</dbReference>